<feature type="active site" description="Proton donor" evidence="4">
    <location>
        <position position="128"/>
    </location>
</feature>
<comment type="caution">
    <text evidence="10">The sequence shown here is derived from an EMBL/GenBank/DDBJ whole genome shotgun (WGS) entry which is preliminary data.</text>
</comment>
<dbReference type="CDD" id="cd01076">
    <property type="entry name" value="NAD_bind_1_Glu_DH"/>
    <property type="match status" value="1"/>
</dbReference>
<evidence type="ECO:0000256" key="5">
    <source>
        <dbReference type="PIRSR" id="PIRSR000185-2"/>
    </source>
</evidence>
<evidence type="ECO:0000256" key="3">
    <source>
        <dbReference type="PIRNR" id="PIRNR000185"/>
    </source>
</evidence>
<feature type="binding site" evidence="5">
    <location>
        <position position="92"/>
    </location>
    <ligand>
        <name>substrate</name>
    </ligand>
</feature>
<feature type="binding site" evidence="5">
    <location>
        <position position="384"/>
    </location>
    <ligand>
        <name>substrate</name>
    </ligand>
</feature>
<name>A0A4V2UTQ5_9SPHI</name>
<evidence type="ECO:0000256" key="4">
    <source>
        <dbReference type="PIRSR" id="PIRSR000185-1"/>
    </source>
</evidence>
<dbReference type="OrthoDB" id="9803297at2"/>
<dbReference type="PROSITE" id="PS00074">
    <property type="entry name" value="GLFV_DEHYDROGENASE"/>
    <property type="match status" value="1"/>
</dbReference>
<dbReference type="GO" id="GO:0000166">
    <property type="term" value="F:nucleotide binding"/>
    <property type="evidence" value="ECO:0007669"/>
    <property type="project" value="UniProtKB-KW"/>
</dbReference>
<dbReference type="SUPFAM" id="SSF53223">
    <property type="entry name" value="Aminoacid dehydrogenase-like, N-terminal domain"/>
    <property type="match status" value="1"/>
</dbReference>
<feature type="domain" description="Glutamate/phenylalanine/leucine/valine/L-tryptophan dehydrogenase C-terminal" evidence="9">
    <location>
        <begin position="209"/>
        <end position="490"/>
    </location>
</feature>
<proteinExistence type="inferred from homology"/>
<evidence type="ECO:0000313" key="10">
    <source>
        <dbReference type="EMBL" id="TCS87226.1"/>
    </source>
</evidence>
<dbReference type="PANTHER" id="PTHR11606">
    <property type="entry name" value="GLUTAMATE DEHYDROGENASE"/>
    <property type="match status" value="1"/>
</dbReference>
<dbReference type="Pfam" id="PF00208">
    <property type="entry name" value="ELFV_dehydrog"/>
    <property type="match status" value="1"/>
</dbReference>
<dbReference type="InterPro" id="IPR036291">
    <property type="entry name" value="NAD(P)-bd_dom_sf"/>
</dbReference>
<dbReference type="PIRSF" id="PIRSF000185">
    <property type="entry name" value="Glu_DH"/>
    <property type="match status" value="1"/>
</dbReference>
<comment type="similarity">
    <text evidence="1 3 7">Belongs to the Glu/Leu/Phe/Val dehydrogenases family.</text>
</comment>
<dbReference type="GO" id="GO:0004352">
    <property type="term" value="F:glutamate dehydrogenase (NAD+) activity"/>
    <property type="evidence" value="ECO:0007669"/>
    <property type="project" value="TreeGrafter"/>
</dbReference>
<dbReference type="InterPro" id="IPR046346">
    <property type="entry name" value="Aminoacid_DH-like_N_sf"/>
</dbReference>
<keyword evidence="5" id="KW-0547">Nucleotide-binding</keyword>
<evidence type="ECO:0000259" key="9">
    <source>
        <dbReference type="SMART" id="SM00839"/>
    </source>
</evidence>
<sequence length="493" mass="54470">MSKVASEPVVPAKSGKRIKTGNSSPQVSFFNDVNRFFDLASQHTTYSGDLLEMIKDAKSVYRFKFPIRRASGKIESVDAWRVEHSHHMHPTKGGVRYSQMVNEDEVMALAALMTYKNAIVNVPFGGAKGGIRINPWEYDERELEHITRRYTTELIKKNFIGPGIDVPAPDYGSGEREMSWIVDTYQAFYPGDVNSHAAVTGKPLSQHGIAGRREATGRGVYFATRECVNVPEDMKRLKLSAGIEGKRVIVQGMGNVGFSAAKFLQQAGAVIVGLCEYEGAIYDAAGMDVNEVLLHRQSSGSILNYKKAKNFENSAEGLEQDCDILIPAALENQITAANAPRIKARVIVEGANGPTSPEAEELLISKGCIIVPDMYANAGGVTVSYFEWLKNLSHVAFGRMHRRYEEQSNHDLANLMEKMTGGQLSKEQRKLLVKGPTELELVISGLEDTMVTAYHEIRNIKMEKKAIDSLRTASYVGAINKIATSYMNLGIWP</sequence>
<dbReference type="SUPFAM" id="SSF51735">
    <property type="entry name" value="NAD(P)-binding Rossmann-fold domains"/>
    <property type="match status" value="1"/>
</dbReference>
<dbReference type="InterPro" id="IPR006097">
    <property type="entry name" value="Glu/Leu/Phe/Val/Trp_DH_dimer"/>
</dbReference>
<dbReference type="GO" id="GO:0006538">
    <property type="term" value="P:L-glutamate catabolic process"/>
    <property type="evidence" value="ECO:0007669"/>
    <property type="project" value="TreeGrafter"/>
</dbReference>
<dbReference type="Proteomes" id="UP000295807">
    <property type="component" value="Unassembled WGS sequence"/>
</dbReference>
<dbReference type="PRINTS" id="PR00082">
    <property type="entry name" value="GLFDHDRGNASE"/>
</dbReference>
<dbReference type="PANTHER" id="PTHR11606:SF13">
    <property type="entry name" value="GLUTAMATE DEHYDROGENASE 1, MITOCHONDRIAL"/>
    <property type="match status" value="1"/>
</dbReference>
<dbReference type="InterPro" id="IPR006095">
    <property type="entry name" value="Glu/Leu/Phe/Val/Trp_DH"/>
</dbReference>
<dbReference type="InterPro" id="IPR006096">
    <property type="entry name" value="Glu/Leu/Phe/Val/Trp_DH_C"/>
</dbReference>
<keyword evidence="2 3" id="KW-0560">Oxidoreductase</keyword>
<evidence type="ECO:0000256" key="1">
    <source>
        <dbReference type="ARBA" id="ARBA00006382"/>
    </source>
</evidence>
<evidence type="ECO:0000256" key="2">
    <source>
        <dbReference type="ARBA" id="ARBA00023002"/>
    </source>
</evidence>
<organism evidence="10 11">
    <name type="scientific">Anseongella ginsenosidimutans</name>
    <dbReference type="NCBI Taxonomy" id="496056"/>
    <lineage>
        <taxon>Bacteria</taxon>
        <taxon>Pseudomonadati</taxon>
        <taxon>Bacteroidota</taxon>
        <taxon>Sphingobacteriia</taxon>
        <taxon>Sphingobacteriales</taxon>
        <taxon>Sphingobacteriaceae</taxon>
        <taxon>Anseongella</taxon>
    </lineage>
</organism>
<evidence type="ECO:0000256" key="6">
    <source>
        <dbReference type="PIRSR" id="PIRSR000185-3"/>
    </source>
</evidence>
<feature type="region of interest" description="Disordered" evidence="8">
    <location>
        <begin position="1"/>
        <end position="21"/>
    </location>
</feature>
<dbReference type="FunFam" id="3.40.50.720:FF:000100">
    <property type="entry name" value="Glutamate dehydrogenase 1, mitochondrial"/>
    <property type="match status" value="1"/>
</dbReference>
<evidence type="ECO:0000313" key="11">
    <source>
        <dbReference type="Proteomes" id="UP000295807"/>
    </source>
</evidence>
<dbReference type="SMART" id="SM00839">
    <property type="entry name" value="ELFV_dehydrog"/>
    <property type="match status" value="1"/>
</dbReference>
<dbReference type="Gene3D" id="3.40.50.10860">
    <property type="entry name" value="Leucine Dehydrogenase, chain A, domain 1"/>
    <property type="match status" value="1"/>
</dbReference>
<dbReference type="Pfam" id="PF02812">
    <property type="entry name" value="ELFV_dehydrog_N"/>
    <property type="match status" value="1"/>
</dbReference>
<protein>
    <recommendedName>
        <fullName evidence="3">Glutamate dehydrogenase</fullName>
    </recommendedName>
</protein>
<evidence type="ECO:0000256" key="7">
    <source>
        <dbReference type="RuleBase" id="RU004417"/>
    </source>
</evidence>
<dbReference type="InterPro" id="IPR033524">
    <property type="entry name" value="Glu/Leu/Phe/Val_DH_AS"/>
</dbReference>
<dbReference type="InterPro" id="IPR033922">
    <property type="entry name" value="NAD_bind_Glu_DH"/>
</dbReference>
<feature type="binding site" evidence="5">
    <location>
        <position position="116"/>
    </location>
    <ligand>
        <name>substrate</name>
    </ligand>
</feature>
<dbReference type="InterPro" id="IPR014362">
    <property type="entry name" value="Glu_DH"/>
</dbReference>
<dbReference type="RefSeq" id="WP_132129027.1">
    <property type="nucleotide sequence ID" value="NZ_SMAD01000005.1"/>
</dbReference>
<feature type="binding site" evidence="5">
    <location>
        <position position="255"/>
    </location>
    <ligand>
        <name>NAD(+)</name>
        <dbReference type="ChEBI" id="CHEBI:57540"/>
    </ligand>
</feature>
<accession>A0A4V2UTQ5</accession>
<feature type="site" description="Important for catalysis" evidence="6">
    <location>
        <position position="170"/>
    </location>
</feature>
<dbReference type="EMBL" id="SMAD01000005">
    <property type="protein sequence ID" value="TCS87226.1"/>
    <property type="molecule type" value="Genomic_DNA"/>
</dbReference>
<dbReference type="AlphaFoldDB" id="A0A4V2UTQ5"/>
<gene>
    <name evidence="10" type="ORF">EDD80_10539</name>
</gene>
<evidence type="ECO:0000256" key="8">
    <source>
        <dbReference type="SAM" id="MobiDB-lite"/>
    </source>
</evidence>
<reference evidence="10 11" key="1">
    <citation type="submission" date="2019-03" db="EMBL/GenBank/DDBJ databases">
        <title>Genomic Encyclopedia of Type Strains, Phase IV (KMG-IV): sequencing the most valuable type-strain genomes for metagenomic binning, comparative biology and taxonomic classification.</title>
        <authorList>
            <person name="Goeker M."/>
        </authorList>
    </citation>
    <scope>NUCLEOTIDE SEQUENCE [LARGE SCALE GENOMIC DNA]</scope>
    <source>
        <strain evidence="10 11">DSM 21100</strain>
    </source>
</reference>
<feature type="binding site" evidence="5">
    <location>
        <position position="216"/>
    </location>
    <ligand>
        <name>NAD(+)</name>
        <dbReference type="ChEBI" id="CHEBI:57540"/>
    </ligand>
</feature>
<dbReference type="Gene3D" id="3.40.50.720">
    <property type="entry name" value="NAD(P)-binding Rossmann-like Domain"/>
    <property type="match status" value="1"/>
</dbReference>
<keyword evidence="5" id="KW-0520">NAD</keyword>
<keyword evidence="11" id="KW-1185">Reference proteome</keyword>